<dbReference type="InterPro" id="IPR000674">
    <property type="entry name" value="Ald_Oxase/Xan_DH_a/b"/>
</dbReference>
<dbReference type="PANTHER" id="PTHR47495:SF2">
    <property type="entry name" value="ALDEHYDE DEHYDROGENASE"/>
    <property type="match status" value="1"/>
</dbReference>
<dbReference type="PANTHER" id="PTHR47495">
    <property type="entry name" value="ALDEHYDE DEHYDROGENASE"/>
    <property type="match status" value="1"/>
</dbReference>
<dbReference type="Pfam" id="PF20256">
    <property type="entry name" value="MoCoBD_2"/>
    <property type="match status" value="2"/>
</dbReference>
<protein>
    <submittedName>
        <fullName evidence="2">Molybdopterin cofactor-binding domain-containing protein</fullName>
    </submittedName>
</protein>
<dbReference type="PROSITE" id="PS51318">
    <property type="entry name" value="TAT"/>
    <property type="match status" value="1"/>
</dbReference>
<proteinExistence type="predicted"/>
<dbReference type="SMART" id="SM01008">
    <property type="entry name" value="Ald_Xan_dh_C"/>
    <property type="match status" value="1"/>
</dbReference>
<name>A0AAW9RNQ3_9GAMM</name>
<evidence type="ECO:0000313" key="3">
    <source>
        <dbReference type="Proteomes" id="UP001359886"/>
    </source>
</evidence>
<dbReference type="Pfam" id="PF02738">
    <property type="entry name" value="MoCoBD_1"/>
    <property type="match status" value="1"/>
</dbReference>
<gene>
    <name evidence="2" type="ORF">V3330_18895</name>
</gene>
<dbReference type="InterPro" id="IPR036856">
    <property type="entry name" value="Ald_Oxase/Xan_DH_a/b_sf"/>
</dbReference>
<dbReference type="InterPro" id="IPR012368">
    <property type="entry name" value="OxRdtase_Mopterin-bd_su_IorB"/>
</dbReference>
<dbReference type="Gene3D" id="3.90.1170.50">
    <property type="entry name" value="Aldehyde oxidase/xanthine dehydrogenase, a/b hammerhead"/>
    <property type="match status" value="1"/>
</dbReference>
<dbReference type="InterPro" id="IPR052516">
    <property type="entry name" value="N-heterocyclic_Hydroxylase"/>
</dbReference>
<accession>A0AAW9RNQ3</accession>
<feature type="domain" description="Aldehyde oxidase/xanthine dehydrogenase a/b hammerhead" evidence="1">
    <location>
        <begin position="222"/>
        <end position="308"/>
    </location>
</feature>
<organism evidence="2 3">
    <name type="scientific">Elongatibacter sediminis</name>
    <dbReference type="NCBI Taxonomy" id="3119006"/>
    <lineage>
        <taxon>Bacteria</taxon>
        <taxon>Pseudomonadati</taxon>
        <taxon>Pseudomonadota</taxon>
        <taxon>Gammaproteobacteria</taxon>
        <taxon>Chromatiales</taxon>
        <taxon>Wenzhouxiangellaceae</taxon>
        <taxon>Elongatibacter</taxon>
    </lineage>
</organism>
<dbReference type="InterPro" id="IPR037165">
    <property type="entry name" value="AldOxase/xan_DH_Mopterin-bd_sf"/>
</dbReference>
<reference evidence="2 3" key="1">
    <citation type="submission" date="2024-02" db="EMBL/GenBank/DDBJ databases">
        <title>A novel Wenzhouxiangellaceae bacterium, isolated from coastal sediments.</title>
        <authorList>
            <person name="Du Z.-J."/>
            <person name="Ye Y.-Q."/>
            <person name="Zhang X.-Y."/>
        </authorList>
    </citation>
    <scope>NUCLEOTIDE SEQUENCE [LARGE SCALE GENOMIC DNA]</scope>
    <source>
        <strain evidence="2 3">CH-27</strain>
    </source>
</reference>
<dbReference type="InterPro" id="IPR006311">
    <property type="entry name" value="TAT_signal"/>
</dbReference>
<sequence length="771" mass="82268">MNPKKSQTLPAKESRAEADGWALTRRSFMVGSLAGGLVMGFGGLTAARSARAELAAHNFSPVVWFEMEPDGTTWVNIAKAEMGQHVGTALARIVADELGVAWKHVRIRHVDSDPKWGYMVTGGSWSVFTSFAMLSRAGAAGRTVLLEQGAKLLGAAPGNCTVADSEVRCGDQSISYSDIIARGDTDRVFTAEELEALPIKPASERRLIGTRAMALDIPAKTDGSARYGIDVELDGMVYARPVLPPTRYGSSVVAVDESAAKDVRGYQGHHVITDPSSTLQGWVMALADSQWGAIKAADALNVEWNAGPTAGVSEQDLLAEGERLASQSGSGTLFVNEGDVDSARSGAAHTVEATYRTSSVLHFHLEPVNATVEERDGVWHVHTGNQWQSLIIPLLAQALEVEDSQVVMHQYYLGGGFGRRLFGDYALPAALTAKALGRPVKAVFTREDDARFDCIRSPSVCRLSASLDSDNRLTGIEHAIAAGWPTLSMAPGFMGEGVDGKGQFDPFSANGADHWYTVPNHRVRAINNDLAQRTFLPGWLRSVGPGWINFGVESFMDEVAHATGRDPIDFRLDLLDATGRNAGSAPNSVGGASRLANVLRRVREKSGWGGELAADEGLGVATGYGQERNMPTWIGCVARVRVDRESGVVKVSDIYLDFDCGTVVHPDGALAQAEGSALWGLSMALHEGTAIEKGQVAARNLDRYSPLRLADVPRLHIDFVDSTEFPVGLGEPAVSVVGPAVANAIFAAVGVRMRDLPIRPDAIKAALLATA</sequence>
<dbReference type="SUPFAM" id="SSF56003">
    <property type="entry name" value="Molybdenum cofactor-binding domain"/>
    <property type="match status" value="2"/>
</dbReference>
<dbReference type="InterPro" id="IPR046867">
    <property type="entry name" value="AldOxase/xan_DH_MoCoBD2"/>
</dbReference>
<comment type="caution">
    <text evidence="2">The sequence shown here is derived from an EMBL/GenBank/DDBJ whole genome shotgun (WGS) entry which is preliminary data.</text>
</comment>
<dbReference type="RefSeq" id="WP_354697030.1">
    <property type="nucleotide sequence ID" value="NZ_JAZHOG010000017.1"/>
</dbReference>
<dbReference type="AlphaFoldDB" id="A0AAW9RNQ3"/>
<dbReference type="EMBL" id="JAZHOG010000017">
    <property type="protein sequence ID" value="MEJ8569703.1"/>
    <property type="molecule type" value="Genomic_DNA"/>
</dbReference>
<dbReference type="Proteomes" id="UP001359886">
    <property type="component" value="Unassembled WGS sequence"/>
</dbReference>
<dbReference type="PIRSF" id="PIRSF036389">
    <property type="entry name" value="IOR_B"/>
    <property type="match status" value="1"/>
</dbReference>
<dbReference type="InterPro" id="IPR008274">
    <property type="entry name" value="AldOxase/xan_DH_MoCoBD1"/>
</dbReference>
<dbReference type="SUPFAM" id="SSF54665">
    <property type="entry name" value="CO dehydrogenase molybdoprotein N-domain-like"/>
    <property type="match status" value="1"/>
</dbReference>
<evidence type="ECO:0000259" key="1">
    <source>
        <dbReference type="SMART" id="SM01008"/>
    </source>
</evidence>
<evidence type="ECO:0000313" key="2">
    <source>
        <dbReference type="EMBL" id="MEJ8569703.1"/>
    </source>
</evidence>
<keyword evidence="3" id="KW-1185">Reference proteome</keyword>
<dbReference type="Gene3D" id="3.30.365.10">
    <property type="entry name" value="Aldehyde oxidase/xanthine dehydrogenase, molybdopterin binding domain"/>
    <property type="match status" value="4"/>
</dbReference>
<dbReference type="GO" id="GO:0016491">
    <property type="term" value="F:oxidoreductase activity"/>
    <property type="evidence" value="ECO:0007669"/>
    <property type="project" value="InterPro"/>
</dbReference>